<keyword evidence="1" id="KW-1133">Transmembrane helix</keyword>
<dbReference type="KEGG" id="rms:RMA_0719"/>
<gene>
    <name evidence="2" type="ordered locus">RMA_0719</name>
</gene>
<keyword evidence="1" id="KW-0812">Transmembrane</keyword>
<keyword evidence="1" id="KW-0472">Membrane</keyword>
<organism evidence="2 3">
    <name type="scientific">Rickettsia massiliae (strain Mtu5)</name>
    <dbReference type="NCBI Taxonomy" id="416276"/>
    <lineage>
        <taxon>Bacteria</taxon>
        <taxon>Pseudomonadati</taxon>
        <taxon>Pseudomonadota</taxon>
        <taxon>Alphaproteobacteria</taxon>
        <taxon>Rickettsiales</taxon>
        <taxon>Rickettsiaceae</taxon>
        <taxon>Rickettsieae</taxon>
        <taxon>Rickettsia</taxon>
        <taxon>spotted fever group</taxon>
    </lineage>
</organism>
<evidence type="ECO:0000313" key="3">
    <source>
        <dbReference type="Proteomes" id="UP000001311"/>
    </source>
</evidence>
<dbReference type="EMBL" id="CP000683">
    <property type="protein sequence ID" value="ABV84869.1"/>
    <property type="molecule type" value="Genomic_DNA"/>
</dbReference>
<dbReference type="HOGENOM" id="CLU_171833_0_0_5"/>
<feature type="transmembrane region" description="Helical" evidence="1">
    <location>
        <begin position="27"/>
        <end position="49"/>
    </location>
</feature>
<protein>
    <submittedName>
        <fullName evidence="2">Uncharacterized protein</fullName>
    </submittedName>
</protein>
<name>A8F1T3_RICM5</name>
<dbReference type="Proteomes" id="UP000001311">
    <property type="component" value="Chromosome"/>
</dbReference>
<evidence type="ECO:0000313" key="2">
    <source>
        <dbReference type="EMBL" id="ABV84869.1"/>
    </source>
</evidence>
<feature type="transmembrane region" description="Helical" evidence="1">
    <location>
        <begin position="70"/>
        <end position="86"/>
    </location>
</feature>
<keyword evidence="3" id="KW-1185">Reference proteome</keyword>
<reference evidence="2 3" key="1">
    <citation type="journal article" date="2007" name="Genome Res.">
        <title>Lateral gene transfer between obligate intracellular bacteria: evidence from the Rickettsia massiliae genome.</title>
        <authorList>
            <person name="Blanc G."/>
            <person name="Ogata H."/>
            <person name="Robert C."/>
            <person name="Audic S."/>
            <person name="Claverie J.-M."/>
            <person name="Raoult D."/>
        </authorList>
    </citation>
    <scope>NUCLEOTIDE SEQUENCE [LARGE SCALE GENOMIC DNA]</scope>
    <source>
        <strain evidence="3">Mtu5</strain>
    </source>
</reference>
<proteinExistence type="predicted"/>
<accession>A8F1T3</accession>
<dbReference type="AlphaFoldDB" id="A8F1T3"/>
<feature type="transmembrane region" description="Helical" evidence="1">
    <location>
        <begin position="92"/>
        <end position="110"/>
    </location>
</feature>
<evidence type="ECO:0000256" key="1">
    <source>
        <dbReference type="SAM" id="Phobius"/>
    </source>
</evidence>
<sequence length="117" mass="12768">MTKKRSIMNVKNKDVIEKENNKQYLRIIYPLLPVLLIFCVNVILPEVALGETLEGQLDRIGGLSTGKLKTIGISGATILSSIWAVVRGNLRLAGAIVAIGIILGFYLEWVSSGMKIS</sequence>